<evidence type="ECO:0000313" key="1">
    <source>
        <dbReference type="EMBL" id="POZ53311.1"/>
    </source>
</evidence>
<reference evidence="1 2" key="1">
    <citation type="submission" date="2017-11" db="EMBL/GenBank/DDBJ databases">
        <title>Draft Genome Sequence of Methylobacter psychrotolerans Sph1T, an Obligate Methanotroph from Low-Temperature Environments.</title>
        <authorList>
            <person name="Oshkin I.Y."/>
            <person name="Miroshnikov K."/>
            <person name="Belova S.E."/>
            <person name="Korzhenkov A."/>
            <person name="Toshchakov S.V."/>
            <person name="Dedysh S.N."/>
        </authorList>
    </citation>
    <scope>NUCLEOTIDE SEQUENCE [LARGE SCALE GENOMIC DNA]</scope>
    <source>
        <strain evidence="1 2">Sph1</strain>
    </source>
</reference>
<dbReference type="Proteomes" id="UP000237423">
    <property type="component" value="Unassembled WGS sequence"/>
</dbReference>
<dbReference type="AlphaFoldDB" id="A0A2S5CR51"/>
<sequence>MNPKRKKSSTQAPLSPLDALACPGSIASFESLAGTPLIDDYEHIDWDKLQALLDTSVALGVALRSYTHVLAASQVPFVRVLHAFPSQTVGVKPLYNAEFDFCVYLERSISTLRAVLALKPSPAPKSPKLPDSWKLGDKGNKQAEFSRDGIPQAVRCNDPDCTIKTTCPDCGTSLIDFKG</sequence>
<gene>
    <name evidence="1" type="ORF">AADEFJLK_00331</name>
</gene>
<evidence type="ECO:0000313" key="2">
    <source>
        <dbReference type="Proteomes" id="UP000237423"/>
    </source>
</evidence>
<name>A0A2S5CR51_9GAMM</name>
<accession>A0A2S5CR51</accession>
<dbReference type="RefSeq" id="WP_103973076.1">
    <property type="nucleotide sequence ID" value="NZ_PGFZ01000001.1"/>
</dbReference>
<comment type="caution">
    <text evidence="1">The sequence shown here is derived from an EMBL/GenBank/DDBJ whole genome shotgun (WGS) entry which is preliminary data.</text>
</comment>
<proteinExistence type="predicted"/>
<organism evidence="1 2">
    <name type="scientific">Methylovulum psychrotolerans</name>
    <dbReference type="NCBI Taxonomy" id="1704499"/>
    <lineage>
        <taxon>Bacteria</taxon>
        <taxon>Pseudomonadati</taxon>
        <taxon>Pseudomonadota</taxon>
        <taxon>Gammaproteobacteria</taxon>
        <taxon>Methylococcales</taxon>
        <taxon>Methylococcaceae</taxon>
        <taxon>Methylovulum</taxon>
    </lineage>
</organism>
<dbReference type="EMBL" id="PGFZ01000001">
    <property type="protein sequence ID" value="POZ53311.1"/>
    <property type="molecule type" value="Genomic_DNA"/>
</dbReference>
<protein>
    <submittedName>
        <fullName evidence="1">Uncharacterized protein</fullName>
    </submittedName>
</protein>